<keyword evidence="2" id="KW-0479">Metal-binding</keyword>
<dbReference type="Pfam" id="PF00920">
    <property type="entry name" value="ILVD_EDD_N"/>
    <property type="match status" value="1"/>
</dbReference>
<dbReference type="PROSITE" id="PS00886">
    <property type="entry name" value="ILVD_EDD_1"/>
    <property type="match status" value="1"/>
</dbReference>
<dbReference type="EC" id="4.2.1.9" evidence="8"/>
<dbReference type="InterPro" id="IPR020558">
    <property type="entry name" value="DiOHA_6PGluconate_deHydtase_CS"/>
</dbReference>
<evidence type="ECO:0000256" key="2">
    <source>
        <dbReference type="ARBA" id="ARBA00022723"/>
    </source>
</evidence>
<dbReference type="GO" id="GO:0051536">
    <property type="term" value="F:iron-sulfur cluster binding"/>
    <property type="evidence" value="ECO:0007669"/>
    <property type="project" value="UniProtKB-KW"/>
</dbReference>
<dbReference type="InterPro" id="IPR037237">
    <property type="entry name" value="IlvD/EDD_N"/>
</dbReference>
<dbReference type="InterPro" id="IPR042096">
    <property type="entry name" value="Dihydro-acid_dehy_C"/>
</dbReference>
<dbReference type="Pfam" id="PF24877">
    <property type="entry name" value="ILV_EDD_C"/>
    <property type="match status" value="1"/>
</dbReference>
<comment type="caution">
    <text evidence="8">The sequence shown here is derived from an EMBL/GenBank/DDBJ whole genome shotgun (WGS) entry which is preliminary data.</text>
</comment>
<dbReference type="PANTHER" id="PTHR43661">
    <property type="entry name" value="D-XYLONATE DEHYDRATASE"/>
    <property type="match status" value="1"/>
</dbReference>
<evidence type="ECO:0000259" key="7">
    <source>
        <dbReference type="Pfam" id="PF24877"/>
    </source>
</evidence>
<dbReference type="FunFam" id="3.50.30.80:FF:000001">
    <property type="entry name" value="Dihydroxy-acid dehydratase"/>
    <property type="match status" value="1"/>
</dbReference>
<evidence type="ECO:0000313" key="8">
    <source>
        <dbReference type="EMBL" id="RJP23064.1"/>
    </source>
</evidence>
<dbReference type="SUPFAM" id="SSF143975">
    <property type="entry name" value="IlvD/EDD N-terminal domain-like"/>
    <property type="match status" value="1"/>
</dbReference>
<gene>
    <name evidence="8" type="ORF">C4520_06900</name>
</gene>
<accession>A0A3A4P526</accession>
<name>A0A3A4P526_ABYX5</name>
<dbReference type="GO" id="GO:0004160">
    <property type="term" value="F:dihydroxy-acid dehydratase activity"/>
    <property type="evidence" value="ECO:0007669"/>
    <property type="project" value="UniProtKB-EC"/>
</dbReference>
<keyword evidence="4" id="KW-0411">Iron-sulfur</keyword>
<sequence length="574" mass="61476">MKKLEPEQASRALSLLMGLRTHRFFYKASGFIDAELGRPLVAIANTMQDAGVGHMHLGQVAEAVKAGIYLGGGTPIEFNTIGPCGGYCQKRGIDDLTMLYDLPQRDVIADSVEVQMRNYGADGLVCIGTCDKSIPGLWLGAARMDLPTIFVTGGPAYPGTFDGEPTVFPTDVILRCLNDVLSGAITDDEFHNTMAEMEGKWITSCGACPELTTANTVQMATEVMGLCLPGTSTIPGPDIERLRKAKEAGVAIVKLIREGARFSDFVTEEAIQDAARLIMATSAGTNGILHLLSLSKAMGLNVDINTFARISDQTPYFCPIRPSGPYTMVDLNRAGGPFAVLKRIETEIAVKRPTAGGKTVGEVLSETVIADDNVIRPLPKSLAPHGGIVVLRGNLAPRGSLSRFTIAGNEKQRFRGPCKCYDTQQAAIMGILSDGVSEGDVLVVRYEGPRGGPGFSENFQVVLLLEMLGLRNVAVVTDSRFSGATVGALYVGYITPEAQIGGPLAAVEEGDFISISIPDREINLEVSDGEMKQRLARWQPPPPRVASGILVDWHLLATQFDEGAMVQRNIHGSP</sequence>
<dbReference type="GO" id="GO:0046872">
    <property type="term" value="F:metal ion binding"/>
    <property type="evidence" value="ECO:0007669"/>
    <property type="project" value="UniProtKB-KW"/>
</dbReference>
<dbReference type="GO" id="GO:0005829">
    <property type="term" value="C:cytosol"/>
    <property type="evidence" value="ECO:0007669"/>
    <property type="project" value="TreeGrafter"/>
</dbReference>
<evidence type="ECO:0000256" key="3">
    <source>
        <dbReference type="ARBA" id="ARBA00023004"/>
    </source>
</evidence>
<keyword evidence="3" id="KW-0408">Iron</keyword>
<dbReference type="Proteomes" id="UP000265882">
    <property type="component" value="Unassembled WGS sequence"/>
</dbReference>
<dbReference type="AlphaFoldDB" id="A0A3A4P526"/>
<feature type="domain" description="Dihydroxy-acid/6-phosphogluconate dehydratase C-terminal" evidence="7">
    <location>
        <begin position="373"/>
        <end position="564"/>
    </location>
</feature>
<keyword evidence="5 8" id="KW-0456">Lyase</keyword>
<protein>
    <submittedName>
        <fullName evidence="8">Dihydroxy-acid dehydratase</fullName>
        <ecNumber evidence="8">4.2.1.9</ecNumber>
    </submittedName>
</protein>
<evidence type="ECO:0000256" key="4">
    <source>
        <dbReference type="ARBA" id="ARBA00023014"/>
    </source>
</evidence>
<dbReference type="EMBL" id="QZKU01000051">
    <property type="protein sequence ID" value="RJP23064.1"/>
    <property type="molecule type" value="Genomic_DNA"/>
</dbReference>
<dbReference type="InterPro" id="IPR056740">
    <property type="entry name" value="ILV_EDD_C"/>
</dbReference>
<dbReference type="PANTHER" id="PTHR43661:SF3">
    <property type="entry name" value="D-XYLONATE DEHYDRATASE YAGF-RELATED"/>
    <property type="match status" value="1"/>
</dbReference>
<evidence type="ECO:0000256" key="5">
    <source>
        <dbReference type="ARBA" id="ARBA00023239"/>
    </source>
</evidence>
<evidence type="ECO:0000259" key="6">
    <source>
        <dbReference type="Pfam" id="PF00920"/>
    </source>
</evidence>
<proteinExistence type="inferred from homology"/>
<organism evidence="8 9">
    <name type="scientific">Abyssobacteria bacterium (strain SURF_5)</name>
    <dbReference type="NCBI Taxonomy" id="2093360"/>
    <lineage>
        <taxon>Bacteria</taxon>
        <taxon>Pseudomonadati</taxon>
        <taxon>Candidatus Hydrogenedentota</taxon>
        <taxon>Candidatus Abyssobacteria</taxon>
    </lineage>
</organism>
<evidence type="ECO:0000256" key="1">
    <source>
        <dbReference type="ARBA" id="ARBA00006486"/>
    </source>
</evidence>
<dbReference type="InterPro" id="IPR000581">
    <property type="entry name" value="ILV_EDD_N"/>
</dbReference>
<reference evidence="8 9" key="1">
    <citation type="journal article" date="2017" name="ISME J.">
        <title>Energy and carbon metabolisms in a deep terrestrial subsurface fluid microbial community.</title>
        <authorList>
            <person name="Momper L."/>
            <person name="Jungbluth S.P."/>
            <person name="Lee M.D."/>
            <person name="Amend J.P."/>
        </authorList>
    </citation>
    <scope>NUCLEOTIDE SEQUENCE [LARGE SCALE GENOMIC DNA]</scope>
    <source>
        <strain evidence="8">SURF_5</strain>
    </source>
</reference>
<evidence type="ECO:0000313" key="9">
    <source>
        <dbReference type="Proteomes" id="UP000265882"/>
    </source>
</evidence>
<feature type="domain" description="Dihydroxy-acid/6-phosphogluconate dehydratase N-terminal" evidence="6">
    <location>
        <begin position="38"/>
        <end position="362"/>
    </location>
</feature>
<dbReference type="Gene3D" id="3.50.30.80">
    <property type="entry name" value="IlvD/EDD C-terminal domain-like"/>
    <property type="match status" value="1"/>
</dbReference>
<comment type="similarity">
    <text evidence="1">Belongs to the IlvD/Edd family.</text>
</comment>
<dbReference type="SUPFAM" id="SSF52016">
    <property type="entry name" value="LeuD/IlvD-like"/>
    <property type="match status" value="1"/>
</dbReference>